<dbReference type="InterPro" id="IPR036614">
    <property type="entry name" value="RusA-like_sf"/>
</dbReference>
<evidence type="ECO:0000313" key="1">
    <source>
        <dbReference type="EMBL" id="NWJ46420.1"/>
    </source>
</evidence>
<dbReference type="AlphaFoldDB" id="A0A8T7M2E6"/>
<dbReference type="GO" id="GO:0000287">
    <property type="term" value="F:magnesium ion binding"/>
    <property type="evidence" value="ECO:0007669"/>
    <property type="project" value="InterPro"/>
</dbReference>
<evidence type="ECO:0000313" key="4">
    <source>
        <dbReference type="Proteomes" id="UP001431572"/>
    </source>
</evidence>
<gene>
    <name evidence="1" type="ORF">HXX08_11125</name>
    <name evidence="2" type="ORF">OZ401_001567</name>
</gene>
<organism evidence="1 3">
    <name type="scientific">Candidatus Chlorohelix allophototropha</name>
    <dbReference type="NCBI Taxonomy" id="3003348"/>
    <lineage>
        <taxon>Bacteria</taxon>
        <taxon>Bacillati</taxon>
        <taxon>Chloroflexota</taxon>
        <taxon>Chloroflexia</taxon>
        <taxon>Candidatus Chloroheliales</taxon>
        <taxon>Candidatus Chloroheliaceae</taxon>
        <taxon>Candidatus Chlorohelix</taxon>
    </lineage>
</organism>
<dbReference type="RefSeq" id="WP_341467673.1">
    <property type="nucleotide sequence ID" value="NZ_CP128399.1"/>
</dbReference>
<evidence type="ECO:0000313" key="2">
    <source>
        <dbReference type="EMBL" id="WJW65788.1"/>
    </source>
</evidence>
<keyword evidence="4" id="KW-1185">Reference proteome</keyword>
<dbReference type="GO" id="GO:0006281">
    <property type="term" value="P:DNA repair"/>
    <property type="evidence" value="ECO:0007669"/>
    <property type="project" value="InterPro"/>
</dbReference>
<dbReference type="EMBL" id="CP128399">
    <property type="protein sequence ID" value="WJW65788.1"/>
    <property type="molecule type" value="Genomic_DNA"/>
</dbReference>
<dbReference type="GO" id="GO:0006310">
    <property type="term" value="P:DNA recombination"/>
    <property type="evidence" value="ECO:0007669"/>
    <property type="project" value="InterPro"/>
</dbReference>
<accession>A0A8T7M2E6</accession>
<dbReference type="Proteomes" id="UP001431572">
    <property type="component" value="Chromosome 1"/>
</dbReference>
<dbReference type="Proteomes" id="UP000521676">
    <property type="component" value="Unassembled WGS sequence"/>
</dbReference>
<reference evidence="2" key="2">
    <citation type="journal article" date="2024" name="Nature">
        <title>Anoxygenic phototroph of the Chloroflexota uses a type I reaction centre.</title>
        <authorList>
            <person name="Tsuji J.M."/>
            <person name="Shaw N.A."/>
            <person name="Nagashima S."/>
            <person name="Venkiteswaran J.J."/>
            <person name="Schiff S.L."/>
            <person name="Watanabe T."/>
            <person name="Fukui M."/>
            <person name="Hanada S."/>
            <person name="Tank M."/>
            <person name="Neufeld J.D."/>
        </authorList>
    </citation>
    <scope>NUCLEOTIDE SEQUENCE</scope>
    <source>
        <strain evidence="2">L227-S17</strain>
    </source>
</reference>
<sequence length="142" mass="16661">MKLLPELIIKLPAYPEVQNHRELSWKFQIKSRNETSDMVDFLYRDYKRHTKELGRVKALEALKGGEPPRLEKALMTVRAVYINHSNHHDPSNLDLKAFIDGMVSAGVLRNDDLLEVWFKLPRIDPKFPRIEIAIYPLPDDWQ</sequence>
<dbReference type="Gene3D" id="3.30.1330.70">
    <property type="entry name" value="Holliday junction resolvase RusA"/>
    <property type="match status" value="1"/>
</dbReference>
<protein>
    <submittedName>
        <fullName evidence="1">Uncharacterized protein</fullName>
    </submittedName>
</protein>
<name>A0A8T7M2E6_9CHLR</name>
<evidence type="ECO:0000313" key="3">
    <source>
        <dbReference type="Proteomes" id="UP000521676"/>
    </source>
</evidence>
<dbReference type="EMBL" id="JACATZ010000001">
    <property type="protein sequence ID" value="NWJ46420.1"/>
    <property type="molecule type" value="Genomic_DNA"/>
</dbReference>
<reference evidence="1 3" key="1">
    <citation type="submission" date="2020-06" db="EMBL/GenBank/DDBJ databases">
        <title>Anoxygenic phototrophic Chloroflexota member uses a Type I reaction center.</title>
        <authorList>
            <person name="Tsuji J.M."/>
            <person name="Shaw N.A."/>
            <person name="Nagashima S."/>
            <person name="Venkiteswaran J."/>
            <person name="Schiff S.L."/>
            <person name="Hanada S."/>
            <person name="Tank M."/>
            <person name="Neufeld J.D."/>
        </authorList>
    </citation>
    <scope>NUCLEOTIDE SEQUENCE [LARGE SCALE GENOMIC DNA]</scope>
    <source>
        <strain evidence="1">L227-S17</strain>
    </source>
</reference>
<dbReference type="SUPFAM" id="SSF103084">
    <property type="entry name" value="Holliday junction resolvase RusA"/>
    <property type="match status" value="1"/>
</dbReference>
<proteinExistence type="predicted"/>